<evidence type="ECO:0000313" key="3">
    <source>
        <dbReference type="Proteomes" id="UP000556436"/>
    </source>
</evidence>
<proteinExistence type="predicted"/>
<organism evidence="2 3">
    <name type="scientific">Streptomyces netropsis</name>
    <name type="common">Streptoverticillium netropsis</name>
    <dbReference type="NCBI Taxonomy" id="55404"/>
    <lineage>
        <taxon>Bacteria</taxon>
        <taxon>Bacillati</taxon>
        <taxon>Actinomycetota</taxon>
        <taxon>Actinomycetes</taxon>
        <taxon>Kitasatosporales</taxon>
        <taxon>Streptomycetaceae</taxon>
        <taxon>Streptomyces</taxon>
    </lineage>
</organism>
<accession>A0A7W7PI97</accession>
<dbReference type="Gene3D" id="3.40.47.10">
    <property type="match status" value="1"/>
</dbReference>
<sequence length="183" mass="18873">MTGLSVEGLSVLSRAEWPEAGDDPVKGPPKLAGFVVSSFAPLAAEAAERCLRRAHGEPPAEPGRERRTAVLVVSKAGDTATDRAVAKAVDAGRSVQPLLFFQSVPNAVIGYVAKRWGLVGPVVCLSPESDPEQEALATADLLLLDDAADDALIVLLELATEDGAHGTATALLVGPDTASEVEA</sequence>
<dbReference type="SUPFAM" id="SSF53901">
    <property type="entry name" value="Thiolase-like"/>
    <property type="match status" value="1"/>
</dbReference>
<dbReference type="GO" id="GO:0016747">
    <property type="term" value="F:acyltransferase activity, transferring groups other than amino-acyl groups"/>
    <property type="evidence" value="ECO:0007669"/>
    <property type="project" value="UniProtKB-ARBA"/>
</dbReference>
<dbReference type="RefSeq" id="WP_184739154.1">
    <property type="nucleotide sequence ID" value="NZ_BMRW01000015.1"/>
</dbReference>
<keyword evidence="3" id="KW-1185">Reference proteome</keyword>
<protein>
    <submittedName>
        <fullName evidence="2">3-oxoacyl-(Acyl-carrier-protein) synthase</fullName>
    </submittedName>
</protein>
<reference evidence="2 3" key="1">
    <citation type="submission" date="2020-08" db="EMBL/GenBank/DDBJ databases">
        <title>Genomic Encyclopedia of Type Strains, Phase III (KMG-III): the genomes of soil and plant-associated and newly described type strains.</title>
        <authorList>
            <person name="Whitman W."/>
        </authorList>
    </citation>
    <scope>NUCLEOTIDE SEQUENCE [LARGE SCALE GENOMIC DNA]</scope>
    <source>
        <strain evidence="2 3">CECT 3265</strain>
    </source>
</reference>
<name>A0A7W7PI97_STRNE</name>
<dbReference type="Pfam" id="PF13723">
    <property type="entry name" value="Ketoacyl-synt_2"/>
    <property type="match status" value="1"/>
</dbReference>
<evidence type="ECO:0000259" key="1">
    <source>
        <dbReference type="Pfam" id="PF13723"/>
    </source>
</evidence>
<dbReference type="Proteomes" id="UP000556436">
    <property type="component" value="Unassembled WGS sequence"/>
</dbReference>
<evidence type="ECO:0000313" key="2">
    <source>
        <dbReference type="EMBL" id="MBB4890148.1"/>
    </source>
</evidence>
<feature type="domain" description="Beta-ketoacyl synthase-like N-terminal" evidence="1">
    <location>
        <begin position="67"/>
        <end position="158"/>
    </location>
</feature>
<dbReference type="EMBL" id="JACHJG010000017">
    <property type="protein sequence ID" value="MBB4890148.1"/>
    <property type="molecule type" value="Genomic_DNA"/>
</dbReference>
<dbReference type="InterPro" id="IPR016039">
    <property type="entry name" value="Thiolase-like"/>
</dbReference>
<comment type="caution">
    <text evidence="2">The sequence shown here is derived from an EMBL/GenBank/DDBJ whole genome shotgun (WGS) entry which is preliminary data.</text>
</comment>
<gene>
    <name evidence="2" type="ORF">FHS38_006226</name>
</gene>
<dbReference type="AlphaFoldDB" id="A0A7W7PI97"/>
<dbReference type="InterPro" id="IPR014030">
    <property type="entry name" value="Ketoacyl_synth_N"/>
</dbReference>